<dbReference type="InterPro" id="IPR036515">
    <property type="entry name" value="Transposase_17_sf"/>
</dbReference>
<dbReference type="PANTHER" id="PTHR34322">
    <property type="entry name" value="TRANSPOSASE, Y1_TNP DOMAIN-CONTAINING"/>
    <property type="match status" value="1"/>
</dbReference>
<dbReference type="Pfam" id="PF01797">
    <property type="entry name" value="Y1_Tnp"/>
    <property type="match status" value="1"/>
</dbReference>
<organism evidence="2 3">
    <name type="scientific">Roseateles asaccharophilus</name>
    <dbReference type="NCBI Taxonomy" id="582607"/>
    <lineage>
        <taxon>Bacteria</taxon>
        <taxon>Pseudomonadati</taxon>
        <taxon>Pseudomonadota</taxon>
        <taxon>Betaproteobacteria</taxon>
        <taxon>Burkholderiales</taxon>
        <taxon>Sphaerotilaceae</taxon>
        <taxon>Roseateles</taxon>
    </lineage>
</organism>
<dbReference type="RefSeq" id="WP_133603381.1">
    <property type="nucleotide sequence ID" value="NZ_JAUFPJ010000006.1"/>
</dbReference>
<evidence type="ECO:0000313" key="2">
    <source>
        <dbReference type="EMBL" id="TDP11495.1"/>
    </source>
</evidence>
<sequence length="290" mass="32410">MARPPRIEFAGAVYHVTTLAGAGGLVFADDEDRTSLLSILVQALQRFDAQLLAYSLAPDHYQLLLYTRRANLSRLMRHLNGVYTQGYNRRHGGEGALFRGRFKAVLVDRERLLLDVCRYVDLSAQRLGLVRRGKDWPWHSLGAHTGLEPAPEWLDVQGLFGHVLGRMPRNAADRRRAGERYADLLAAAPDLDIWPHLRQQIFLGDADFARRMRALQGPALVSAARGRRSARTWAQWLRDSDSREQALYRAHTEGGFSMTALAAELGLSVSRISRLIAVHERALQADGAAA</sequence>
<comment type="caution">
    <text evidence="2">The sequence shown here is derived from an EMBL/GenBank/DDBJ whole genome shotgun (WGS) entry which is preliminary data.</text>
</comment>
<proteinExistence type="predicted"/>
<dbReference type="InterPro" id="IPR002686">
    <property type="entry name" value="Transposase_17"/>
</dbReference>
<protein>
    <submittedName>
        <fullName evidence="2">REP element-mobilizing transposase RayT</fullName>
    </submittedName>
</protein>
<dbReference type="GO" id="GO:0003677">
    <property type="term" value="F:DNA binding"/>
    <property type="evidence" value="ECO:0007669"/>
    <property type="project" value="InterPro"/>
</dbReference>
<dbReference type="OrthoDB" id="9814067at2"/>
<reference evidence="2 3" key="1">
    <citation type="submission" date="2019-03" db="EMBL/GenBank/DDBJ databases">
        <title>Genomic Encyclopedia of Type Strains, Phase IV (KMG-IV): sequencing the most valuable type-strain genomes for metagenomic binning, comparative biology and taxonomic classification.</title>
        <authorList>
            <person name="Goeker M."/>
        </authorList>
    </citation>
    <scope>NUCLEOTIDE SEQUENCE [LARGE SCALE GENOMIC DNA]</scope>
    <source>
        <strain evidence="2 3">DSM 25082</strain>
    </source>
</reference>
<gene>
    <name evidence="2" type="ORF">DFR39_103426</name>
</gene>
<dbReference type="PANTHER" id="PTHR34322:SF2">
    <property type="entry name" value="TRANSPOSASE IS200-LIKE DOMAIN-CONTAINING PROTEIN"/>
    <property type="match status" value="1"/>
</dbReference>
<dbReference type="AlphaFoldDB" id="A0A4R6N8C0"/>
<dbReference type="Gene3D" id="3.30.70.1290">
    <property type="entry name" value="Transposase IS200-like"/>
    <property type="match status" value="1"/>
</dbReference>
<dbReference type="GO" id="GO:0006313">
    <property type="term" value="P:DNA transposition"/>
    <property type="evidence" value="ECO:0007669"/>
    <property type="project" value="InterPro"/>
</dbReference>
<feature type="domain" description="Transposase IS200-like" evidence="1">
    <location>
        <begin position="9"/>
        <end position="123"/>
    </location>
</feature>
<dbReference type="SMART" id="SM01321">
    <property type="entry name" value="Y1_Tnp"/>
    <property type="match status" value="1"/>
</dbReference>
<keyword evidence="3" id="KW-1185">Reference proteome</keyword>
<dbReference type="SUPFAM" id="SSF143422">
    <property type="entry name" value="Transposase IS200-like"/>
    <property type="match status" value="1"/>
</dbReference>
<dbReference type="Proteomes" id="UP000295357">
    <property type="component" value="Unassembled WGS sequence"/>
</dbReference>
<evidence type="ECO:0000259" key="1">
    <source>
        <dbReference type="SMART" id="SM01321"/>
    </source>
</evidence>
<dbReference type="GO" id="GO:0004803">
    <property type="term" value="F:transposase activity"/>
    <property type="evidence" value="ECO:0007669"/>
    <property type="project" value="InterPro"/>
</dbReference>
<evidence type="ECO:0000313" key="3">
    <source>
        <dbReference type="Proteomes" id="UP000295357"/>
    </source>
</evidence>
<accession>A0A4R6N8C0</accession>
<dbReference type="EMBL" id="SNXE01000003">
    <property type="protein sequence ID" value="TDP11495.1"/>
    <property type="molecule type" value="Genomic_DNA"/>
</dbReference>
<name>A0A4R6N8C0_9BURK</name>